<name>A0A7Y2JYB6_9BURK</name>
<keyword evidence="5" id="KW-1185">Reference proteome</keyword>
<evidence type="ECO:0000313" key="5">
    <source>
        <dbReference type="Proteomes" id="UP000533905"/>
    </source>
</evidence>
<dbReference type="InterPro" id="IPR027417">
    <property type="entry name" value="P-loop_NTPase"/>
</dbReference>
<dbReference type="Pfam" id="PF25872">
    <property type="entry name" value="HTH_77"/>
    <property type="match status" value="1"/>
</dbReference>
<feature type="domain" description="OmpR/PhoB-type" evidence="3">
    <location>
        <begin position="20"/>
        <end position="114"/>
    </location>
</feature>
<dbReference type="Gene3D" id="1.10.10.10">
    <property type="entry name" value="Winged helix-like DNA-binding domain superfamily/Winged helix DNA-binding domain"/>
    <property type="match status" value="1"/>
</dbReference>
<dbReference type="PROSITE" id="PS51755">
    <property type="entry name" value="OMPR_PHOB"/>
    <property type="match status" value="1"/>
</dbReference>
<dbReference type="PANTHER" id="PTHR47691">
    <property type="entry name" value="REGULATOR-RELATED"/>
    <property type="match status" value="1"/>
</dbReference>
<proteinExistence type="predicted"/>
<feature type="DNA-binding region" description="OmpR/PhoB-type" evidence="2">
    <location>
        <begin position="20"/>
        <end position="114"/>
    </location>
</feature>
<dbReference type="Pfam" id="PF00486">
    <property type="entry name" value="Trans_reg_C"/>
    <property type="match status" value="1"/>
</dbReference>
<evidence type="ECO:0000313" key="4">
    <source>
        <dbReference type="EMBL" id="NNG21994.1"/>
    </source>
</evidence>
<organism evidence="4 5">
    <name type="scientific">Telluria aromaticivorans</name>
    <dbReference type="NCBI Taxonomy" id="2725995"/>
    <lineage>
        <taxon>Bacteria</taxon>
        <taxon>Pseudomonadati</taxon>
        <taxon>Pseudomonadota</taxon>
        <taxon>Betaproteobacteria</taxon>
        <taxon>Burkholderiales</taxon>
        <taxon>Oxalobacteraceae</taxon>
        <taxon>Telluria group</taxon>
        <taxon>Telluria</taxon>
    </lineage>
</organism>
<dbReference type="SUPFAM" id="SSF46894">
    <property type="entry name" value="C-terminal effector domain of the bipartite response regulators"/>
    <property type="match status" value="1"/>
</dbReference>
<dbReference type="InterPro" id="IPR036388">
    <property type="entry name" value="WH-like_DNA-bd_sf"/>
</dbReference>
<dbReference type="Proteomes" id="UP000533905">
    <property type="component" value="Unassembled WGS sequence"/>
</dbReference>
<reference evidence="4 5" key="1">
    <citation type="submission" date="2020-04" db="EMBL/GenBank/DDBJ databases">
        <title>Massilia sp. nov., a cold adapted bacteria isolated from Arctic soil.</title>
        <authorList>
            <person name="Son J."/>
            <person name="Ka J.-O."/>
        </authorList>
    </citation>
    <scope>NUCLEOTIDE SEQUENCE [LARGE SCALE GENOMIC DNA]</scope>
    <source>
        <strain evidence="4 5">ML15P13</strain>
    </source>
</reference>
<keyword evidence="1 2" id="KW-0238">DNA-binding</keyword>
<dbReference type="SMART" id="SM00862">
    <property type="entry name" value="Trans_reg_C"/>
    <property type="match status" value="1"/>
</dbReference>
<dbReference type="InterPro" id="IPR001867">
    <property type="entry name" value="OmpR/PhoB-type_DNA-bd"/>
</dbReference>
<evidence type="ECO:0000256" key="2">
    <source>
        <dbReference type="PROSITE-ProRule" id="PRU01091"/>
    </source>
</evidence>
<dbReference type="RefSeq" id="WP_171080965.1">
    <property type="nucleotide sequence ID" value="NZ_JABAIV010000001.1"/>
</dbReference>
<dbReference type="InterPro" id="IPR058852">
    <property type="entry name" value="HTH_77"/>
</dbReference>
<dbReference type="PANTHER" id="PTHR47691:SF3">
    <property type="entry name" value="HTH-TYPE TRANSCRIPTIONAL REGULATOR RV0890C-RELATED"/>
    <property type="match status" value="1"/>
</dbReference>
<dbReference type="CDD" id="cd00383">
    <property type="entry name" value="trans_reg_C"/>
    <property type="match status" value="1"/>
</dbReference>
<dbReference type="InterPro" id="IPR016032">
    <property type="entry name" value="Sig_transdc_resp-reg_C-effctor"/>
</dbReference>
<dbReference type="SUPFAM" id="SSF52540">
    <property type="entry name" value="P-loop containing nucleoside triphosphate hydrolases"/>
    <property type="match status" value="1"/>
</dbReference>
<dbReference type="PRINTS" id="PR00364">
    <property type="entry name" value="DISEASERSIST"/>
</dbReference>
<protein>
    <recommendedName>
        <fullName evidence="3">OmpR/PhoB-type domain-containing protein</fullName>
    </recommendedName>
</protein>
<dbReference type="GO" id="GO:0003677">
    <property type="term" value="F:DNA binding"/>
    <property type="evidence" value="ECO:0007669"/>
    <property type="project" value="UniProtKB-UniRule"/>
</dbReference>
<evidence type="ECO:0000259" key="3">
    <source>
        <dbReference type="PROSITE" id="PS51755"/>
    </source>
</evidence>
<dbReference type="AlphaFoldDB" id="A0A7Y2JYB6"/>
<dbReference type="Gene3D" id="3.40.50.300">
    <property type="entry name" value="P-loop containing nucleotide triphosphate hydrolases"/>
    <property type="match status" value="1"/>
</dbReference>
<gene>
    <name evidence="4" type="ORF">HGB41_03095</name>
</gene>
<evidence type="ECO:0000256" key="1">
    <source>
        <dbReference type="ARBA" id="ARBA00023125"/>
    </source>
</evidence>
<dbReference type="EMBL" id="JABAIV010000001">
    <property type="protein sequence ID" value="NNG21994.1"/>
    <property type="molecule type" value="Genomic_DNA"/>
</dbReference>
<sequence length="951" mass="101711">MGMRDAAAGPFQQPEAEPACILIQFGPFELWPELRELRRDGARVPLSGRAFKLLALLVERAGQVVGRGELVSHLWPDGDVEESSLRAHVAGLRKALGENRYILNVLGRGYTFVGHCRRHVDAGQAPRAAARAAPAPLPVGTGPVLGRDDAIALLCGQVRRRRMVSIVGAGGMGKSTVARVVAAAVAGEFDGNVCLVDLAQAATGTEAVAALAAGLRIAEAGGNAPREPESAVFASLANARLLVVMDNCGHLADAVAVFAERLLAEACAVHLLVTSRESLCLQEEWVYRLAPLGTADAPGAPPGGRQAPAETLFVQRASAAGLRLDRGDNVRIARLCRQLDGNPLAIELAAARAGVLGLDGVENGLDCLFAPAGPADAGDPRHRTFETMLDWSVELLAPHERTVLQRLAVFRAGFTLEDAAEVCACTQVGPALVVEGILALSAKSLVNVEPESVPPHYRLANTTRMYAQRRLMRTPEAPALRRSHARNLHALCVRANADIVRLPVGEWRLRYAATVEDLEAVLDWAFSPCGDAALGVELVAAACFVMVEAGRGDEHRHQVLRALRALERLAPCDAALELRLLTALTLLDSHFAGDESQENAAWARARLLELVDRIGPGEDAVIGVQAIAGWGLGQGRYPLVLQMAERIGECAARTAEPAAAVLASRVHAQALHFLGRHEAALALAQATLDNAPPRRNVPYLTKVPLPVSMGVLKARILWIRSLSDQAVRAADEALAQAEGQHPHALCMALGMAAIPVAVWRGDVGRTAMLIERFIATSERWGAAFWTPWRDSFRRMLEPGPAWPEHAAPTSNHVLCDMLATFDPALAVPDCLRRVREGEVAWNAPEVLRAAGLRLLRGGAQAEAGELFLEARALARHQGALGWELRLALSLAELWAGTGRDEEARQALARLLARFEEGAETADLARARALLASAPKRTEPVALWCASLLDTG</sequence>
<dbReference type="GO" id="GO:0000160">
    <property type="term" value="P:phosphorelay signal transduction system"/>
    <property type="evidence" value="ECO:0007669"/>
    <property type="project" value="InterPro"/>
</dbReference>
<accession>A0A7Y2JYB6</accession>
<dbReference type="GO" id="GO:0006355">
    <property type="term" value="P:regulation of DNA-templated transcription"/>
    <property type="evidence" value="ECO:0007669"/>
    <property type="project" value="InterPro"/>
</dbReference>
<comment type="caution">
    <text evidence="4">The sequence shown here is derived from an EMBL/GenBank/DDBJ whole genome shotgun (WGS) entry which is preliminary data.</text>
</comment>